<name>A0A1M5R8K7_9BRAD</name>
<dbReference type="InterPro" id="IPR012413">
    <property type="entry name" value="BA14K"/>
</dbReference>
<sequence length="302" mass="32240">MKDIQAHLDKIRSDAAECLLVSTLVGDGKREVFAKTAQHLNALASEVEKTIATNGADKGTRGESEHVARAGDPEAAIATNIAATHLPQAARPRRVLPWLLVIVIGGLVGAFFWANNPAKTYWSLSNLQSKHEPAPAPQDETKQAIAALLSGQQAERKILMEQLSGLGARLDNLATALENLKISRAEIVGPSSKESIGAEEKPPAAETTPAAPEEKPVRKDENPTSTLENPAAAKQLDGAPRATESPPIEPADRVGAIPVPARRAELDQRKPTIGPAGCTQFRSFDPVSGTYTTLDGRRRQCR</sequence>
<gene>
    <name evidence="9" type="ORF">SAMN05444169_6414</name>
</gene>
<organism evidence="9 10">
    <name type="scientific">Bradyrhizobium erythrophlei</name>
    <dbReference type="NCBI Taxonomy" id="1437360"/>
    <lineage>
        <taxon>Bacteria</taxon>
        <taxon>Pseudomonadati</taxon>
        <taxon>Pseudomonadota</taxon>
        <taxon>Alphaproteobacteria</taxon>
        <taxon>Hyphomicrobiales</taxon>
        <taxon>Nitrobacteraceae</taxon>
        <taxon>Bradyrhizobium</taxon>
    </lineage>
</organism>
<evidence type="ECO:0000256" key="3">
    <source>
        <dbReference type="ARBA" id="ARBA00020552"/>
    </source>
</evidence>
<evidence type="ECO:0000313" key="10">
    <source>
        <dbReference type="Proteomes" id="UP000190675"/>
    </source>
</evidence>
<keyword evidence="8" id="KW-0472">Membrane</keyword>
<evidence type="ECO:0000256" key="1">
    <source>
        <dbReference type="ARBA" id="ARBA00004167"/>
    </source>
</evidence>
<proteinExistence type="inferred from homology"/>
<dbReference type="EMBL" id="LT670818">
    <property type="protein sequence ID" value="SHH22672.1"/>
    <property type="molecule type" value="Genomic_DNA"/>
</dbReference>
<evidence type="ECO:0000256" key="5">
    <source>
        <dbReference type="ARBA" id="ARBA00022734"/>
    </source>
</evidence>
<keyword evidence="8" id="KW-0812">Transmembrane</keyword>
<feature type="compositionally biased region" description="Basic and acidic residues" evidence="7">
    <location>
        <begin position="212"/>
        <end position="222"/>
    </location>
</feature>
<dbReference type="OrthoDB" id="8255879at2"/>
<reference evidence="9 10" key="1">
    <citation type="submission" date="2016-11" db="EMBL/GenBank/DDBJ databases">
        <authorList>
            <person name="Jaros S."/>
            <person name="Januszkiewicz K."/>
            <person name="Wedrychowicz H."/>
        </authorList>
    </citation>
    <scope>NUCLEOTIDE SEQUENCE [LARGE SCALE GENOMIC DNA]</scope>
    <source>
        <strain evidence="9 10">GAS242</strain>
    </source>
</reference>
<dbReference type="GO" id="GO:0030246">
    <property type="term" value="F:carbohydrate binding"/>
    <property type="evidence" value="ECO:0007669"/>
    <property type="project" value="UniProtKB-KW"/>
</dbReference>
<evidence type="ECO:0000313" key="9">
    <source>
        <dbReference type="EMBL" id="SHH22672.1"/>
    </source>
</evidence>
<feature type="transmembrane region" description="Helical" evidence="8">
    <location>
        <begin position="95"/>
        <end position="114"/>
    </location>
</feature>
<evidence type="ECO:0000256" key="7">
    <source>
        <dbReference type="SAM" id="MobiDB-lite"/>
    </source>
</evidence>
<keyword evidence="5" id="KW-0430">Lectin</keyword>
<dbReference type="Pfam" id="PF07886">
    <property type="entry name" value="BA14K"/>
    <property type="match status" value="1"/>
</dbReference>
<evidence type="ECO:0000256" key="2">
    <source>
        <dbReference type="ARBA" id="ARBA00010270"/>
    </source>
</evidence>
<keyword evidence="8" id="KW-1133">Transmembrane helix</keyword>
<evidence type="ECO:0000256" key="6">
    <source>
        <dbReference type="ARBA" id="ARBA00025321"/>
    </source>
</evidence>
<protein>
    <recommendedName>
        <fullName evidence="3">Lectin-like protein BA14k</fullName>
    </recommendedName>
</protein>
<dbReference type="RefSeq" id="WP_079569347.1">
    <property type="nucleotide sequence ID" value="NZ_LT670818.1"/>
</dbReference>
<evidence type="ECO:0000256" key="8">
    <source>
        <dbReference type="SAM" id="Phobius"/>
    </source>
</evidence>
<dbReference type="Proteomes" id="UP000190675">
    <property type="component" value="Chromosome I"/>
</dbReference>
<dbReference type="AlphaFoldDB" id="A0A1M5R8K7"/>
<comment type="subcellular location">
    <subcellularLocation>
        <location evidence="1">Membrane</location>
        <topology evidence="1">Single-pass membrane protein</topology>
    </subcellularLocation>
</comment>
<comment type="function">
    <text evidence="6">Has immunoglobulin-binding and hemagglutination properties, and can bind to mannose. Essential for virulence. May be involved in LPS biosynthesis or polysaccharide transport.</text>
</comment>
<keyword evidence="4" id="KW-1003">Cell membrane</keyword>
<accession>A0A1M5R8K7</accession>
<comment type="similarity">
    <text evidence="2">Belongs to the BA14k family.</text>
</comment>
<dbReference type="GO" id="GO:0016020">
    <property type="term" value="C:membrane"/>
    <property type="evidence" value="ECO:0007669"/>
    <property type="project" value="UniProtKB-SubCell"/>
</dbReference>
<feature type="region of interest" description="Disordered" evidence="7">
    <location>
        <begin position="191"/>
        <end position="281"/>
    </location>
</feature>
<evidence type="ECO:0000256" key="4">
    <source>
        <dbReference type="ARBA" id="ARBA00022475"/>
    </source>
</evidence>